<accession>A0A383DRN0</accession>
<organism evidence="2">
    <name type="scientific">marine metagenome</name>
    <dbReference type="NCBI Taxonomy" id="408172"/>
    <lineage>
        <taxon>unclassified sequences</taxon>
        <taxon>metagenomes</taxon>
        <taxon>ecological metagenomes</taxon>
    </lineage>
</organism>
<dbReference type="InterPro" id="IPR001173">
    <property type="entry name" value="Glyco_trans_2-like"/>
</dbReference>
<protein>
    <recommendedName>
        <fullName evidence="1">Glycosyltransferase 2-like domain-containing protein</fullName>
    </recommendedName>
</protein>
<dbReference type="InterPro" id="IPR029044">
    <property type="entry name" value="Nucleotide-diphossugar_trans"/>
</dbReference>
<gene>
    <name evidence="2" type="ORF">METZ01_LOCUS500011</name>
</gene>
<evidence type="ECO:0000313" key="2">
    <source>
        <dbReference type="EMBL" id="SVE47157.1"/>
    </source>
</evidence>
<reference evidence="2" key="1">
    <citation type="submission" date="2018-05" db="EMBL/GenBank/DDBJ databases">
        <authorList>
            <person name="Lanie J.A."/>
            <person name="Ng W.-L."/>
            <person name="Kazmierczak K.M."/>
            <person name="Andrzejewski T.M."/>
            <person name="Davidsen T.M."/>
            <person name="Wayne K.J."/>
            <person name="Tettelin H."/>
            <person name="Glass J.I."/>
            <person name="Rusch D."/>
            <person name="Podicherti R."/>
            <person name="Tsui H.-C.T."/>
            <person name="Winkler M.E."/>
        </authorList>
    </citation>
    <scope>NUCLEOTIDE SEQUENCE</scope>
</reference>
<dbReference type="PANTHER" id="PTHR48090:SF7">
    <property type="entry name" value="RFBJ PROTEIN"/>
    <property type="match status" value="1"/>
</dbReference>
<proteinExistence type="predicted"/>
<feature type="non-terminal residue" evidence="2">
    <location>
        <position position="234"/>
    </location>
</feature>
<sequence length="234" mass="26676">MKPDAILLITVPTLDSDEARRQKSRWGQFATGRLTYFDRHGLSALLVRVGFGRIKMYSETDGVVVICQKEASENDRPLLSIVLPVYNEHSTFEQLIKSILEKKFDTVDREIIIVESNSTDGSRELVQTYEARPDVKVIYENKPQGKGHAVRNGLNHASGSMILIQDADLEYDIEDYDALLAPIASFRRLFVLGSRHKGHWKMREFEDRNLLSGVFNFGQLLFTWLINITCGTQL</sequence>
<dbReference type="CDD" id="cd04179">
    <property type="entry name" value="DPM_DPG-synthase_like"/>
    <property type="match status" value="1"/>
</dbReference>
<name>A0A383DRN0_9ZZZZ</name>
<dbReference type="Gene3D" id="3.90.550.10">
    <property type="entry name" value="Spore Coat Polysaccharide Biosynthesis Protein SpsA, Chain A"/>
    <property type="match status" value="1"/>
</dbReference>
<dbReference type="AlphaFoldDB" id="A0A383DRN0"/>
<feature type="domain" description="Glycosyltransferase 2-like" evidence="1">
    <location>
        <begin position="80"/>
        <end position="210"/>
    </location>
</feature>
<dbReference type="InterPro" id="IPR050256">
    <property type="entry name" value="Glycosyltransferase_2"/>
</dbReference>
<dbReference type="Pfam" id="PF00535">
    <property type="entry name" value="Glycos_transf_2"/>
    <property type="match status" value="1"/>
</dbReference>
<evidence type="ECO:0000259" key="1">
    <source>
        <dbReference type="Pfam" id="PF00535"/>
    </source>
</evidence>
<dbReference type="EMBL" id="UINC01219611">
    <property type="protein sequence ID" value="SVE47157.1"/>
    <property type="molecule type" value="Genomic_DNA"/>
</dbReference>
<dbReference type="SUPFAM" id="SSF53448">
    <property type="entry name" value="Nucleotide-diphospho-sugar transferases"/>
    <property type="match status" value="1"/>
</dbReference>
<dbReference type="PANTHER" id="PTHR48090">
    <property type="entry name" value="UNDECAPRENYL-PHOSPHATE 4-DEOXY-4-FORMAMIDO-L-ARABINOSE TRANSFERASE-RELATED"/>
    <property type="match status" value="1"/>
</dbReference>